<reference evidence="3 4" key="1">
    <citation type="journal article" date="2020" name="G3 (Bethesda)">
        <title>Genetic Underpinnings of Host Manipulation by Ophiocordyceps as Revealed by Comparative Transcriptomics.</title>
        <authorList>
            <person name="Will I."/>
            <person name="Das B."/>
            <person name="Trinh T."/>
            <person name="Brachmann A."/>
            <person name="Ohm R.A."/>
            <person name="de Bekker C."/>
        </authorList>
    </citation>
    <scope>NUCLEOTIDE SEQUENCE [LARGE SCALE GENOMIC DNA]</scope>
    <source>
        <strain evidence="3 4">EC05</strain>
    </source>
</reference>
<dbReference type="OrthoDB" id="6407410at2759"/>
<protein>
    <submittedName>
        <fullName evidence="3">COBW domain-containing protein</fullName>
    </submittedName>
</protein>
<feature type="transmembrane region" description="Helical" evidence="2">
    <location>
        <begin position="290"/>
        <end position="311"/>
    </location>
</feature>
<evidence type="ECO:0000256" key="2">
    <source>
        <dbReference type="SAM" id="Phobius"/>
    </source>
</evidence>
<dbReference type="EMBL" id="JAACLJ010000002">
    <property type="protein sequence ID" value="KAF4592106.1"/>
    <property type="molecule type" value="Genomic_DNA"/>
</dbReference>
<organism evidence="3 4">
    <name type="scientific">Ophiocordyceps camponoti-floridani</name>
    <dbReference type="NCBI Taxonomy" id="2030778"/>
    <lineage>
        <taxon>Eukaryota</taxon>
        <taxon>Fungi</taxon>
        <taxon>Dikarya</taxon>
        <taxon>Ascomycota</taxon>
        <taxon>Pezizomycotina</taxon>
        <taxon>Sordariomycetes</taxon>
        <taxon>Hypocreomycetidae</taxon>
        <taxon>Hypocreales</taxon>
        <taxon>Ophiocordycipitaceae</taxon>
        <taxon>Ophiocordyceps</taxon>
    </lineage>
</organism>
<evidence type="ECO:0000256" key="1">
    <source>
        <dbReference type="SAM" id="MobiDB-lite"/>
    </source>
</evidence>
<accession>A0A8H4VFC2</accession>
<comment type="caution">
    <text evidence="3">The sequence shown here is derived from an EMBL/GenBank/DDBJ whole genome shotgun (WGS) entry which is preliminary data.</text>
</comment>
<dbReference type="InterPro" id="IPR021369">
    <property type="entry name" value="DUF2985"/>
</dbReference>
<feature type="transmembrane region" description="Helical" evidence="2">
    <location>
        <begin position="158"/>
        <end position="177"/>
    </location>
</feature>
<dbReference type="AlphaFoldDB" id="A0A8H4VFC2"/>
<sequence length="358" mass="40449">MPSRDTRPAPADQTRWPQPTARLDPTFKGFDQLELPHWQDRNSPQKGGGMHLHLGRQVTGESFVGLRYELEPPAAAPFPNGYHFPPKHSFGQAVRIRAEAFWKYLWTPLGFLVTLYGLNVVAWGGMIFLLSLNAAPAMCHPSCNDENSSRKKWIEIDAQILNALFCVVGLGFAPWRFHQLYLLMRHRLMGRTESLRRLAAMHRSWFRLPGSSCLPPFIGPQNVEVAALQEQLSAVPIPENKIAEAPLTGLRAPPTRSWKLDVVIWMKVANTIFQAGLATLMWSFNRFNRPSWATNLAVLLACASGAVEGIIMSREKKAVKRVEGVPVSREDMERLSEDRARGVWHFNNIKDKEPNGKR</sequence>
<keyword evidence="2" id="KW-0472">Membrane</keyword>
<dbReference type="PANTHER" id="PTHR35872">
    <property type="entry name" value="INTEGRAL MEMBRANE PROTEIN (AFU_ORTHOLOGUE AFUA_5G07110)"/>
    <property type="match status" value="1"/>
</dbReference>
<proteinExistence type="predicted"/>
<dbReference type="Pfam" id="PF11204">
    <property type="entry name" value="DUF2985"/>
    <property type="match status" value="1"/>
</dbReference>
<feature type="transmembrane region" description="Helical" evidence="2">
    <location>
        <begin position="264"/>
        <end position="284"/>
    </location>
</feature>
<name>A0A8H4VFC2_9HYPO</name>
<keyword evidence="2" id="KW-0812">Transmembrane</keyword>
<evidence type="ECO:0000313" key="4">
    <source>
        <dbReference type="Proteomes" id="UP000562929"/>
    </source>
</evidence>
<feature type="region of interest" description="Disordered" evidence="1">
    <location>
        <begin position="1"/>
        <end position="24"/>
    </location>
</feature>
<keyword evidence="4" id="KW-1185">Reference proteome</keyword>
<keyword evidence="2" id="KW-1133">Transmembrane helix</keyword>
<gene>
    <name evidence="3" type="ORF">GQ602_002405</name>
</gene>
<evidence type="ECO:0000313" key="3">
    <source>
        <dbReference type="EMBL" id="KAF4592106.1"/>
    </source>
</evidence>
<feature type="transmembrane region" description="Helical" evidence="2">
    <location>
        <begin position="105"/>
        <end position="132"/>
    </location>
</feature>
<dbReference type="Proteomes" id="UP000562929">
    <property type="component" value="Unassembled WGS sequence"/>
</dbReference>
<dbReference type="PANTHER" id="PTHR35872:SF1">
    <property type="entry name" value="ALPHA-L-RHAMNOSIDASE C"/>
    <property type="match status" value="1"/>
</dbReference>